<evidence type="ECO:0000256" key="1">
    <source>
        <dbReference type="ARBA" id="ARBA00023002"/>
    </source>
</evidence>
<dbReference type="GO" id="GO:0016491">
    <property type="term" value="F:oxidoreductase activity"/>
    <property type="evidence" value="ECO:0007669"/>
    <property type="project" value="UniProtKB-KW"/>
</dbReference>
<dbReference type="InterPro" id="IPR003819">
    <property type="entry name" value="TauD/TfdA-like"/>
</dbReference>
<dbReference type="Pfam" id="PF02668">
    <property type="entry name" value="TauD"/>
    <property type="match status" value="1"/>
</dbReference>
<dbReference type="EMBL" id="UINC01036343">
    <property type="protein sequence ID" value="SVB30169.1"/>
    <property type="molecule type" value="Genomic_DNA"/>
</dbReference>
<organism evidence="3">
    <name type="scientific">marine metagenome</name>
    <dbReference type="NCBI Taxonomy" id="408172"/>
    <lineage>
        <taxon>unclassified sequences</taxon>
        <taxon>metagenomes</taxon>
        <taxon>ecological metagenomes</taxon>
    </lineage>
</organism>
<proteinExistence type="predicted"/>
<dbReference type="Gene3D" id="3.60.130.10">
    <property type="entry name" value="Clavaminate synthase-like"/>
    <property type="match status" value="1"/>
</dbReference>
<dbReference type="InterPro" id="IPR042098">
    <property type="entry name" value="TauD-like_sf"/>
</dbReference>
<sequence>MNQYADVLTRIGEVEKLDYYMNPKEEQRLSYVGKNYLFGDTELLWHANGTGRHKFKEICVGLYCVYECIDTVLSINNNCSAFADLSEEKKNYYRNVDIRLDNSGPRAKLWPEDSDYKGVAEDTFRVGQEHYKEDVDRRPLVGIHPFDGREYIYFMVPYIVKAFTKDGKEIEDFEKFYKTLWDDVIKSKYQYHHVFKVGDLLLMDQLNTIHRRSPIKDKDRMLWRTAFDYSKVRI</sequence>
<dbReference type="AlphaFoldDB" id="A0A382CWC5"/>
<name>A0A382CWC5_9ZZZZ</name>
<evidence type="ECO:0000259" key="2">
    <source>
        <dbReference type="Pfam" id="PF02668"/>
    </source>
</evidence>
<feature type="domain" description="TauD/TfdA-like" evidence="2">
    <location>
        <begin position="79"/>
        <end position="225"/>
    </location>
</feature>
<protein>
    <recommendedName>
        <fullName evidence="2">TauD/TfdA-like domain-containing protein</fullName>
    </recommendedName>
</protein>
<dbReference type="SUPFAM" id="SSF51197">
    <property type="entry name" value="Clavaminate synthase-like"/>
    <property type="match status" value="1"/>
</dbReference>
<gene>
    <name evidence="3" type="ORF">METZ01_LOCUS183023</name>
</gene>
<evidence type="ECO:0000313" key="3">
    <source>
        <dbReference type="EMBL" id="SVB30169.1"/>
    </source>
</evidence>
<accession>A0A382CWC5</accession>
<reference evidence="3" key="1">
    <citation type="submission" date="2018-05" db="EMBL/GenBank/DDBJ databases">
        <authorList>
            <person name="Lanie J.A."/>
            <person name="Ng W.-L."/>
            <person name="Kazmierczak K.M."/>
            <person name="Andrzejewski T.M."/>
            <person name="Davidsen T.M."/>
            <person name="Wayne K.J."/>
            <person name="Tettelin H."/>
            <person name="Glass J.I."/>
            <person name="Rusch D."/>
            <person name="Podicherti R."/>
            <person name="Tsui H.-C.T."/>
            <person name="Winkler M.E."/>
        </authorList>
    </citation>
    <scope>NUCLEOTIDE SEQUENCE</scope>
</reference>
<keyword evidence="1" id="KW-0560">Oxidoreductase</keyword>